<feature type="transmembrane region" description="Helical" evidence="1">
    <location>
        <begin position="116"/>
        <end position="134"/>
    </location>
</feature>
<sequence length="136" mass="14771">MWKKFIILAFFSNGFCLLAVNALIKLGMGNFFLCYLLVFYFVGFLWSFLFCFKSRTFPAKKEIIIGVVAGVSSFSGSLFMTLALTKIPATIVFPIAGGGNLITVSVLAVLIFKEKLGIRGILGIISGTIGLILISI</sequence>
<accession>A0A1J4SGU0</accession>
<dbReference type="Gene3D" id="1.10.3730.20">
    <property type="match status" value="1"/>
</dbReference>
<feature type="transmembrane region" description="Helical" evidence="1">
    <location>
        <begin position="30"/>
        <end position="51"/>
    </location>
</feature>
<feature type="transmembrane region" description="Helical" evidence="1">
    <location>
        <begin position="91"/>
        <end position="111"/>
    </location>
</feature>
<evidence type="ECO:0000313" key="3">
    <source>
        <dbReference type="Proteomes" id="UP000182278"/>
    </source>
</evidence>
<keyword evidence="1" id="KW-0812">Transmembrane</keyword>
<dbReference type="EMBL" id="MNUO01000007">
    <property type="protein sequence ID" value="OIN98649.1"/>
    <property type="molecule type" value="Genomic_DNA"/>
</dbReference>
<name>A0A1J4SGU0_9BACT</name>
<dbReference type="InterPro" id="IPR037185">
    <property type="entry name" value="EmrE-like"/>
</dbReference>
<comment type="caution">
    <text evidence="2">The sequence shown here is derived from an EMBL/GenBank/DDBJ whole genome shotgun (WGS) entry which is preliminary data.</text>
</comment>
<reference evidence="2 3" key="1">
    <citation type="journal article" date="2016" name="Environ. Microbiol.">
        <title>Genomic resolution of a cold subsurface aquifer community provides metabolic insights for novel microbes adapted to high CO concentrations.</title>
        <authorList>
            <person name="Probst A.J."/>
            <person name="Castelle C.J."/>
            <person name="Singh A."/>
            <person name="Brown C.T."/>
            <person name="Anantharaman K."/>
            <person name="Sharon I."/>
            <person name="Hug L.A."/>
            <person name="Burstein D."/>
            <person name="Emerson J.B."/>
            <person name="Thomas B.C."/>
            <person name="Banfield J.F."/>
        </authorList>
    </citation>
    <scope>NUCLEOTIDE SEQUENCE [LARGE SCALE GENOMIC DNA]</scope>
    <source>
        <strain evidence="2">CG1_02_38_46</strain>
    </source>
</reference>
<organism evidence="2 3">
    <name type="scientific">Candidatus Desantisbacteria bacterium CG1_02_38_46</name>
    <dbReference type="NCBI Taxonomy" id="1817893"/>
    <lineage>
        <taxon>Bacteria</taxon>
        <taxon>Candidatus Desantisiibacteriota</taxon>
    </lineage>
</organism>
<proteinExistence type="predicted"/>
<keyword evidence="1" id="KW-1133">Transmembrane helix</keyword>
<dbReference type="SUPFAM" id="SSF103481">
    <property type="entry name" value="Multidrug resistance efflux transporter EmrE"/>
    <property type="match status" value="1"/>
</dbReference>
<dbReference type="AlphaFoldDB" id="A0A1J4SGU0"/>
<protein>
    <recommendedName>
        <fullName evidence="4">EamA domain-containing protein</fullName>
    </recommendedName>
</protein>
<evidence type="ECO:0000256" key="1">
    <source>
        <dbReference type="SAM" id="Phobius"/>
    </source>
</evidence>
<dbReference type="Proteomes" id="UP000182278">
    <property type="component" value="Unassembled WGS sequence"/>
</dbReference>
<feature type="transmembrane region" description="Helical" evidence="1">
    <location>
        <begin position="63"/>
        <end position="85"/>
    </location>
</feature>
<evidence type="ECO:0008006" key="4">
    <source>
        <dbReference type="Google" id="ProtNLM"/>
    </source>
</evidence>
<gene>
    <name evidence="2" type="ORF">AUJ66_00650</name>
</gene>
<dbReference type="STRING" id="1817893.AUJ66_00650"/>
<feature type="transmembrane region" description="Helical" evidence="1">
    <location>
        <begin position="5"/>
        <end position="24"/>
    </location>
</feature>
<evidence type="ECO:0000313" key="2">
    <source>
        <dbReference type="EMBL" id="OIN98649.1"/>
    </source>
</evidence>
<keyword evidence="1" id="KW-0472">Membrane</keyword>